<keyword evidence="1" id="KW-1133">Transmembrane helix</keyword>
<keyword evidence="1" id="KW-0472">Membrane</keyword>
<keyword evidence="1" id="KW-0812">Transmembrane</keyword>
<organism evidence="2 3">
    <name type="scientific">Murimonas intestini</name>
    <dbReference type="NCBI Taxonomy" id="1337051"/>
    <lineage>
        <taxon>Bacteria</taxon>
        <taxon>Bacillati</taxon>
        <taxon>Bacillota</taxon>
        <taxon>Clostridia</taxon>
        <taxon>Lachnospirales</taxon>
        <taxon>Lachnospiraceae</taxon>
        <taxon>Murimonas</taxon>
    </lineage>
</organism>
<dbReference type="InterPro" id="IPR025945">
    <property type="entry name" value="DHHW"/>
</dbReference>
<protein>
    <submittedName>
        <fullName evidence="2">DHHW motif protein</fullName>
    </submittedName>
</protein>
<proteinExistence type="predicted"/>
<comment type="caution">
    <text evidence="2">The sequence shown here is derived from an EMBL/GenBank/DDBJ whole genome shotgun (WGS) entry which is preliminary data.</text>
</comment>
<accession>A0AB73T761</accession>
<reference evidence="2 3" key="1">
    <citation type="submission" date="2018-05" db="EMBL/GenBank/DDBJ databases">
        <authorList>
            <person name="Goeker M."/>
            <person name="Huntemann M."/>
            <person name="Clum A."/>
            <person name="Pillay M."/>
            <person name="Palaniappan K."/>
            <person name="Varghese N."/>
            <person name="Mikhailova N."/>
            <person name="Stamatis D."/>
            <person name="Reddy T."/>
            <person name="Daum C."/>
            <person name="Shapiro N."/>
            <person name="Ivanova N."/>
            <person name="Kyrpides N."/>
            <person name="Woyke T."/>
        </authorList>
    </citation>
    <scope>NUCLEOTIDE SEQUENCE [LARGE SCALE GENOMIC DNA]</scope>
    <source>
        <strain evidence="2 3">DSM 26524</strain>
    </source>
</reference>
<evidence type="ECO:0000313" key="2">
    <source>
        <dbReference type="EMBL" id="PWJ77378.1"/>
    </source>
</evidence>
<dbReference type="Proteomes" id="UP000245412">
    <property type="component" value="Unassembled WGS sequence"/>
</dbReference>
<keyword evidence="3" id="KW-1185">Reference proteome</keyword>
<evidence type="ECO:0000256" key="1">
    <source>
        <dbReference type="SAM" id="Phobius"/>
    </source>
</evidence>
<feature type="transmembrane region" description="Helical" evidence="1">
    <location>
        <begin position="7"/>
        <end position="26"/>
    </location>
</feature>
<dbReference type="Pfam" id="PF14286">
    <property type="entry name" value="DHHW"/>
    <property type="match status" value="1"/>
</dbReference>
<dbReference type="EMBL" id="QGGY01000003">
    <property type="protein sequence ID" value="PWJ77378.1"/>
    <property type="molecule type" value="Genomic_DNA"/>
</dbReference>
<name>A0AB73T761_9FIRM</name>
<evidence type="ECO:0000313" key="3">
    <source>
        <dbReference type="Proteomes" id="UP000245412"/>
    </source>
</evidence>
<gene>
    <name evidence="2" type="ORF">C7383_103222</name>
</gene>
<dbReference type="AlphaFoldDB" id="A0AB73T761"/>
<sequence length="379" mass="43358">MNKKQNWFLIIIFLIMIFGMTGATLLKPASEFSEKENRALQQKPELSAEAVFGGQYAKDYEKYLTDQFIGRDSWISVKTAIERASLKQESNDIYFAEDGYLIEKHTGSFDTPLAESNIGHLSSFLEKAESRYGKGHVTATVVPNAVDILKDKLPPFASPYDEGEYLKKIEKSVPEGTWLDSRSVLMEHSDEEIYYKTDHHWKTLGAWYVYEAWAKQAGFASQSMQDFDIVTVSDEFLGTIESKVGGKTAKDSIQIFKPKQQLKYQLDYNRGMKVTDSIYDEEALKTKDKYSIFFGGNQPVVQARIENGSSRKLLVIKDSYAHCFLPFAFHDFSEVDFVDLRYFNESLAEFMESQDYTDVLFLYNASGFAEDPSLIRLEN</sequence>
<dbReference type="RefSeq" id="WP_109625481.1">
    <property type="nucleotide sequence ID" value="NZ_JANKBI010000002.1"/>
</dbReference>